<dbReference type="Gene3D" id="2.100.10.30">
    <property type="entry name" value="Jacalin-like lectin domain"/>
    <property type="match status" value="1"/>
</dbReference>
<dbReference type="PANTHER" id="PTHR16320">
    <property type="entry name" value="SPHINGOMYELINASE FAMILY MEMBER"/>
    <property type="match status" value="1"/>
</dbReference>
<accession>A0A8H3GXG4</accession>
<organism evidence="3 4">
    <name type="scientific">Rhizoctonia solani</name>
    <dbReference type="NCBI Taxonomy" id="456999"/>
    <lineage>
        <taxon>Eukaryota</taxon>
        <taxon>Fungi</taxon>
        <taxon>Dikarya</taxon>
        <taxon>Basidiomycota</taxon>
        <taxon>Agaricomycotina</taxon>
        <taxon>Agaricomycetes</taxon>
        <taxon>Cantharellales</taxon>
        <taxon>Ceratobasidiaceae</taxon>
        <taxon>Rhizoctonia</taxon>
    </lineage>
</organism>
<dbReference type="AlphaFoldDB" id="A0A8H3GXG4"/>
<dbReference type="GO" id="GO:0016791">
    <property type="term" value="F:phosphatase activity"/>
    <property type="evidence" value="ECO:0007669"/>
    <property type="project" value="InterPro"/>
</dbReference>
<dbReference type="EMBL" id="CAJMWS010000974">
    <property type="protein sequence ID" value="CAE6470325.1"/>
    <property type="molecule type" value="Genomic_DNA"/>
</dbReference>
<evidence type="ECO:0000313" key="4">
    <source>
        <dbReference type="Proteomes" id="UP000663846"/>
    </source>
</evidence>
<feature type="signal peptide" evidence="1">
    <location>
        <begin position="1"/>
        <end position="17"/>
    </location>
</feature>
<dbReference type="InterPro" id="IPR036691">
    <property type="entry name" value="Endo/exonu/phosph_ase_sf"/>
</dbReference>
<dbReference type="SUPFAM" id="SSF51101">
    <property type="entry name" value="Mannose-binding lectins"/>
    <property type="match status" value="1"/>
</dbReference>
<name>A0A8H3GXG4_9AGAM</name>
<dbReference type="Pfam" id="PF01419">
    <property type="entry name" value="Jacalin"/>
    <property type="match status" value="1"/>
</dbReference>
<evidence type="ECO:0000259" key="2">
    <source>
        <dbReference type="PROSITE" id="PS51752"/>
    </source>
</evidence>
<comment type="caution">
    <text evidence="3">The sequence shown here is derived from an EMBL/GenBank/DDBJ whole genome shotgun (WGS) entry which is preliminary data.</text>
</comment>
<dbReference type="GO" id="GO:0046856">
    <property type="term" value="P:phosphatidylinositol dephosphorylation"/>
    <property type="evidence" value="ECO:0007669"/>
    <property type="project" value="InterPro"/>
</dbReference>
<gene>
    <name evidence="3" type="ORF">RDB_LOCUS174690</name>
</gene>
<reference evidence="3" key="1">
    <citation type="submission" date="2021-01" db="EMBL/GenBank/DDBJ databases">
        <authorList>
            <person name="Kaushik A."/>
        </authorList>
    </citation>
    <scope>NUCLEOTIDE SEQUENCE</scope>
    <source>
        <strain evidence="3">AG1-1C</strain>
    </source>
</reference>
<protein>
    <recommendedName>
        <fullName evidence="2">Jacalin-type lectin domain-containing protein</fullName>
    </recommendedName>
</protein>
<dbReference type="SUPFAM" id="SSF56219">
    <property type="entry name" value="DNase I-like"/>
    <property type="match status" value="1"/>
</dbReference>
<dbReference type="GO" id="GO:0004767">
    <property type="term" value="F:sphingomyelin phosphodiesterase activity"/>
    <property type="evidence" value="ECO:0007669"/>
    <property type="project" value="InterPro"/>
</dbReference>
<dbReference type="SMART" id="SM00915">
    <property type="entry name" value="Jacalin"/>
    <property type="match status" value="1"/>
</dbReference>
<dbReference type="InterPro" id="IPR000300">
    <property type="entry name" value="IPPc"/>
</dbReference>
<evidence type="ECO:0000256" key="1">
    <source>
        <dbReference type="SAM" id="SignalP"/>
    </source>
</evidence>
<proteinExistence type="predicted"/>
<dbReference type="Pfam" id="PF22669">
    <property type="entry name" value="Exo_endo_phos2"/>
    <property type="match status" value="1"/>
</dbReference>
<dbReference type="InterPro" id="IPR038772">
    <property type="entry name" value="Sph/SMPD2-like"/>
</dbReference>
<dbReference type="CDD" id="cd09615">
    <property type="entry name" value="Jacalin_EEP"/>
    <property type="match status" value="1"/>
</dbReference>
<evidence type="ECO:0000313" key="3">
    <source>
        <dbReference type="EMBL" id="CAE6470325.1"/>
    </source>
</evidence>
<dbReference type="PROSITE" id="PS51752">
    <property type="entry name" value="JACALIN_LECTIN"/>
    <property type="match status" value="1"/>
</dbReference>
<keyword evidence="1" id="KW-0732">Signal</keyword>
<dbReference type="GO" id="GO:0005737">
    <property type="term" value="C:cytoplasm"/>
    <property type="evidence" value="ECO:0007669"/>
    <property type="project" value="TreeGrafter"/>
</dbReference>
<dbReference type="InterPro" id="IPR001229">
    <property type="entry name" value="Jacalin-like_lectin_dom"/>
</dbReference>
<dbReference type="InterPro" id="IPR036404">
    <property type="entry name" value="Jacalin-like_lectin_dom_sf"/>
</dbReference>
<sequence>MLRRSVSLLAASSLCLAAPASLVERAAASSGTFNVLSMNVAGLPAILNPNGESGDKTTNTMYIGQKMSQYNFGVINVQEDFNYHATLYQYDTHPFRTATSGGVPFGSGLNTLSKYDWVDFERIKWDQCSNASESDCLTPKGFTFMRVRVDEGVYIDIINLHTDAGTEPGDQVARRSNIQQVADFINANSAGNAVIVFGDTNSRYTRYYISSDDNIRLFTTQNGLTDAWVQAIGGNAPAAGADAIVCPEGIPPNINCEVVDKVFYRGSAIINLKSSGFFYDTSRFLSPEGNTLTDHNPIRVEFGYTLASGLRQSDLYGGPHGNWFNDLPSIPSSPKLASVTLRGANRLDGLTLTLTSGRTFTHGGSGGDPYSLTLASGEYITSIKLCWGQKDGHTRNFYAQATTNKGKSVQAGKTTSDCATATAPNGYGVVGTFGRDGDEVDELGFIYAQQ</sequence>
<feature type="domain" description="Jacalin-type lectin" evidence="2">
    <location>
        <begin position="310"/>
        <end position="449"/>
    </location>
</feature>
<dbReference type="Gene3D" id="3.60.10.10">
    <property type="entry name" value="Endonuclease/exonuclease/phosphatase"/>
    <property type="match status" value="1"/>
</dbReference>
<dbReference type="Proteomes" id="UP000663846">
    <property type="component" value="Unassembled WGS sequence"/>
</dbReference>
<dbReference type="PANTHER" id="PTHR16320:SF1">
    <property type="entry name" value="SPHINGOMYELINASE DDB_G0288017"/>
    <property type="match status" value="1"/>
</dbReference>
<feature type="chain" id="PRO_5034425849" description="Jacalin-type lectin domain-containing protein" evidence="1">
    <location>
        <begin position="18"/>
        <end position="450"/>
    </location>
</feature>